<dbReference type="Pfam" id="PF00817">
    <property type="entry name" value="IMS"/>
    <property type="match status" value="1"/>
</dbReference>
<dbReference type="PANTHER" id="PTHR35369:SF2">
    <property type="entry name" value="BLR3025 PROTEIN"/>
    <property type="match status" value="1"/>
</dbReference>
<evidence type="ECO:0000259" key="3">
    <source>
        <dbReference type="Pfam" id="PF20114"/>
    </source>
</evidence>
<comment type="caution">
    <text evidence="4">The sequence shown here is derived from an EMBL/GenBank/DDBJ whole genome shotgun (WGS) entry which is preliminary data.</text>
</comment>
<dbReference type="RefSeq" id="WP_257316146.1">
    <property type="nucleotide sequence ID" value="NZ_JANFDG010000017.1"/>
</dbReference>
<evidence type="ECO:0000259" key="2">
    <source>
        <dbReference type="Pfam" id="PF00817"/>
    </source>
</evidence>
<dbReference type="Gene3D" id="3.40.1170.60">
    <property type="match status" value="1"/>
</dbReference>
<dbReference type="SUPFAM" id="SSF56672">
    <property type="entry name" value="DNA/RNA polymerases"/>
    <property type="match status" value="1"/>
</dbReference>
<sequence length="507" mass="54235">MPRVVSLFLPGWPIDRLRRAMGASAPPPETRLVLVGRDGARRIVTAVSRPAEQAGVHIGMPLAKAHALVPDLVTMNAAPAADAAALTRLALWALGHYAPIVAADPPDGLVIDTTGTDRLHGGEERLLTGLVNRLAASGITARAAIAGTLGAAHAAARFLADPVRVVPPGGEAETVAGLPVAALRIDPATAAGLRLLGLDSIGALRAVPRAPLVLRFGTGLGLRLDQLDGIVAEPVEPVRDPELVTVRRAFGEPIGAAETIARYAGLLVHDLCRGLERHGLGARRLDLLFSRVDSGLQAIRVGTALPVRDEKRLTRLLCDRIETVDPGFGIEAMDLTATLAEPLCGRQMAGLIPGEEEADIAGLVDLIANRIGARRLYRLAPVESDVPERSVHRVSPLAPDDGAGWPSRWPRPARLLARPEAIEVMALLPDHPPAAFTWRGVRRMVKRADGPERVFGEWWKRDAERAAVRDYFAVEDEAGKRFWVFRSGAEEAAANGKGRWFLHGIFA</sequence>
<organism evidence="4 5">
    <name type="scientific">Shinella pollutisoli</name>
    <dbReference type="NCBI Taxonomy" id="2250594"/>
    <lineage>
        <taxon>Bacteria</taxon>
        <taxon>Pseudomonadati</taxon>
        <taxon>Pseudomonadota</taxon>
        <taxon>Alphaproteobacteria</taxon>
        <taxon>Hyphomicrobiales</taxon>
        <taxon>Rhizobiaceae</taxon>
        <taxon>Shinella</taxon>
    </lineage>
</organism>
<keyword evidence="1" id="KW-0227">DNA damage</keyword>
<evidence type="ECO:0000313" key="5">
    <source>
        <dbReference type="Proteomes" id="UP001595377"/>
    </source>
</evidence>
<accession>A0ABV7DPA9</accession>
<dbReference type="PANTHER" id="PTHR35369">
    <property type="entry name" value="BLR3025 PROTEIN-RELATED"/>
    <property type="match status" value="1"/>
</dbReference>
<dbReference type="Pfam" id="PF20114">
    <property type="entry name" value="DUF6504"/>
    <property type="match status" value="1"/>
</dbReference>
<dbReference type="EMBL" id="JBHRSP010000050">
    <property type="protein sequence ID" value="MFC3076224.1"/>
    <property type="molecule type" value="Genomic_DNA"/>
</dbReference>
<feature type="domain" description="UmuC" evidence="2">
    <location>
        <begin position="30"/>
        <end position="156"/>
    </location>
</feature>
<dbReference type="InterPro" id="IPR001126">
    <property type="entry name" value="UmuC"/>
</dbReference>
<keyword evidence="5" id="KW-1185">Reference proteome</keyword>
<proteinExistence type="predicted"/>
<gene>
    <name evidence="4" type="ORF">ACFOHH_24130</name>
</gene>
<dbReference type="CDD" id="cd03468">
    <property type="entry name" value="PolY_like"/>
    <property type="match status" value="1"/>
</dbReference>
<dbReference type="InterPro" id="IPR043502">
    <property type="entry name" value="DNA/RNA_pol_sf"/>
</dbReference>
<feature type="domain" description="DUF6504" evidence="3">
    <location>
        <begin position="428"/>
        <end position="505"/>
    </location>
</feature>
<protein>
    <submittedName>
        <fullName evidence="4">DNA polymerase Y family protein</fullName>
    </submittedName>
</protein>
<reference evidence="5" key="1">
    <citation type="journal article" date="2019" name="Int. J. Syst. Evol. Microbiol.">
        <title>The Global Catalogue of Microorganisms (GCM) 10K type strain sequencing project: providing services to taxonomists for standard genome sequencing and annotation.</title>
        <authorList>
            <consortium name="The Broad Institute Genomics Platform"/>
            <consortium name="The Broad Institute Genome Sequencing Center for Infectious Disease"/>
            <person name="Wu L."/>
            <person name="Ma J."/>
        </authorList>
    </citation>
    <scope>NUCLEOTIDE SEQUENCE [LARGE SCALE GENOMIC DNA]</scope>
    <source>
        <strain evidence="5">KCTC 52677</strain>
    </source>
</reference>
<evidence type="ECO:0000313" key="4">
    <source>
        <dbReference type="EMBL" id="MFC3076224.1"/>
    </source>
</evidence>
<dbReference type="InterPro" id="IPR045443">
    <property type="entry name" value="DUF6504"/>
</dbReference>
<dbReference type="InterPro" id="IPR050356">
    <property type="entry name" value="SulA_CellDiv_inhibitor"/>
</dbReference>
<name>A0ABV7DPA9_9HYPH</name>
<dbReference type="Proteomes" id="UP001595377">
    <property type="component" value="Unassembled WGS sequence"/>
</dbReference>
<evidence type="ECO:0000256" key="1">
    <source>
        <dbReference type="ARBA" id="ARBA00022763"/>
    </source>
</evidence>